<dbReference type="SMART" id="SM00320">
    <property type="entry name" value="WD40"/>
    <property type="match status" value="6"/>
</dbReference>
<dbReference type="InterPro" id="IPR019775">
    <property type="entry name" value="WD40_repeat_CS"/>
</dbReference>
<keyword evidence="8" id="KW-1185">Reference proteome</keyword>
<dbReference type="Gene3D" id="2.130.10.10">
    <property type="entry name" value="YVTN repeat-like/Quinoprotein amine dehydrogenase"/>
    <property type="match status" value="2"/>
</dbReference>
<dbReference type="InterPro" id="IPR036322">
    <property type="entry name" value="WD40_repeat_dom_sf"/>
</dbReference>
<evidence type="ECO:0000313" key="8">
    <source>
        <dbReference type="Proteomes" id="UP000290900"/>
    </source>
</evidence>
<dbReference type="PROSITE" id="PS50082">
    <property type="entry name" value="WD_REPEATS_2"/>
    <property type="match status" value="1"/>
</dbReference>
<dbReference type="SUPFAM" id="SSF50978">
    <property type="entry name" value="WD40 repeat-like"/>
    <property type="match status" value="1"/>
</dbReference>
<dbReference type="InParanoid" id="A0A448YLW8"/>
<keyword evidence="3" id="KW-0677">Repeat</keyword>
<evidence type="ECO:0000256" key="6">
    <source>
        <dbReference type="SAM" id="MobiDB-lite"/>
    </source>
</evidence>
<evidence type="ECO:0000256" key="2">
    <source>
        <dbReference type="ARBA" id="ARBA00022574"/>
    </source>
</evidence>
<reference evidence="7 8" key="1">
    <citation type="submission" date="2018-12" db="EMBL/GenBank/DDBJ databases">
        <authorList>
            <person name="Tiukova I."/>
            <person name="Dainat J."/>
        </authorList>
    </citation>
    <scope>NUCLEOTIDE SEQUENCE [LARGE SCALE GENOMIC DNA]</scope>
</reference>
<accession>A0A448YLW8</accession>
<dbReference type="PANTHER" id="PTHR44040:SF1">
    <property type="entry name" value="RETINOBLASTOMA-BINDING PROTEIN 5"/>
    <property type="match status" value="1"/>
</dbReference>
<evidence type="ECO:0000256" key="4">
    <source>
        <dbReference type="ARBA" id="ARBA00023242"/>
    </source>
</evidence>
<dbReference type="AlphaFoldDB" id="A0A448YLW8"/>
<evidence type="ECO:0000256" key="3">
    <source>
        <dbReference type="ARBA" id="ARBA00022737"/>
    </source>
</evidence>
<feature type="region of interest" description="Disordered" evidence="6">
    <location>
        <begin position="379"/>
        <end position="399"/>
    </location>
</feature>
<dbReference type="InterPro" id="IPR001680">
    <property type="entry name" value="WD40_rpt"/>
</dbReference>
<dbReference type="PROSITE" id="PS50294">
    <property type="entry name" value="WD_REPEATS_REGION"/>
    <property type="match status" value="1"/>
</dbReference>
<evidence type="ECO:0000313" key="7">
    <source>
        <dbReference type="EMBL" id="VEU21900.1"/>
    </source>
</evidence>
<evidence type="ECO:0000256" key="5">
    <source>
        <dbReference type="PROSITE-ProRule" id="PRU00221"/>
    </source>
</evidence>
<dbReference type="FunCoup" id="A0A448YLW8">
    <property type="interactions" value="952"/>
</dbReference>
<dbReference type="Pfam" id="PF00400">
    <property type="entry name" value="WD40"/>
    <property type="match status" value="2"/>
</dbReference>
<protein>
    <submittedName>
        <fullName evidence="7">DEKNAAC102886</fullName>
    </submittedName>
</protein>
<keyword evidence="4" id="KW-0539">Nucleus</keyword>
<name>A0A448YLW8_BRENA</name>
<evidence type="ECO:0000256" key="1">
    <source>
        <dbReference type="ARBA" id="ARBA00004123"/>
    </source>
</evidence>
<dbReference type="GO" id="GO:0048188">
    <property type="term" value="C:Set1C/COMPASS complex"/>
    <property type="evidence" value="ECO:0007669"/>
    <property type="project" value="InterPro"/>
</dbReference>
<dbReference type="InterPro" id="IPR015943">
    <property type="entry name" value="WD40/YVTN_repeat-like_dom_sf"/>
</dbReference>
<feature type="repeat" description="WD" evidence="5">
    <location>
        <begin position="63"/>
        <end position="104"/>
    </location>
</feature>
<keyword evidence="2 5" id="KW-0853">WD repeat</keyword>
<dbReference type="PROSITE" id="PS00678">
    <property type="entry name" value="WD_REPEATS_1"/>
    <property type="match status" value="1"/>
</dbReference>
<sequence length="427" mass="48198">MNLALLDPFAVASDFPETLTETLSYGYSSAVKFNQKGDYLASGLGDGTIVIIDVETNNTIMVLRDHVRAITSLCWSSSGRYLLSSSRDWKVNLWDLKTGKVVRFAVFSSPIWNCVMIPDHVYQFAAAVVDDEAVFVDMEDESDIKITQLSPDPVESVEGSSEGNEEREASVPATGNKRKRLKKHVTLTCAVSIDGRYVFAGTNRGWVNVIYTDTLKTIGSLKVCDSNIKSIEIAPTGERMIVNSGDKTLRQYSVSSDYREFELEQKYQDVVNKIQYNSVKFSHDSEYMCASTLGSTHDIYIWETKMGSLVKILEGSKEELIEVDWNYRRCSIVATGMDSGMIYWWSVVVPQKWSNLAPDFEEIEENIDYEEKEDEFDMIDSDRDSDRMDAKEQSEVDVVTREEKDARGFPFIDSFVIDSVLTETDGA</sequence>
<comment type="subcellular location">
    <subcellularLocation>
        <location evidence="1">Nucleus</location>
    </subcellularLocation>
</comment>
<gene>
    <name evidence="7" type="ORF">BRENAR_LOCUS2632</name>
</gene>
<organism evidence="7 8">
    <name type="scientific">Brettanomyces naardenensis</name>
    <name type="common">Yeast</name>
    <dbReference type="NCBI Taxonomy" id="13370"/>
    <lineage>
        <taxon>Eukaryota</taxon>
        <taxon>Fungi</taxon>
        <taxon>Dikarya</taxon>
        <taxon>Ascomycota</taxon>
        <taxon>Saccharomycotina</taxon>
        <taxon>Pichiomycetes</taxon>
        <taxon>Pichiales</taxon>
        <taxon>Pichiaceae</taxon>
        <taxon>Brettanomyces</taxon>
    </lineage>
</organism>
<dbReference type="STRING" id="13370.A0A448YLW8"/>
<dbReference type="OrthoDB" id="196858at2759"/>
<dbReference type="EMBL" id="CAACVR010000013">
    <property type="protein sequence ID" value="VEU21900.1"/>
    <property type="molecule type" value="Genomic_DNA"/>
</dbReference>
<feature type="region of interest" description="Disordered" evidence="6">
    <location>
        <begin position="149"/>
        <end position="177"/>
    </location>
</feature>
<dbReference type="InterPro" id="IPR037850">
    <property type="entry name" value="RBBP5/Swd1"/>
</dbReference>
<dbReference type="PANTHER" id="PTHR44040">
    <property type="entry name" value="RETINOBLASTOMA-BINDING PROTEIN 5"/>
    <property type="match status" value="1"/>
</dbReference>
<feature type="compositionally biased region" description="Basic and acidic residues" evidence="6">
    <location>
        <begin position="380"/>
        <end position="399"/>
    </location>
</feature>
<dbReference type="Proteomes" id="UP000290900">
    <property type="component" value="Unassembled WGS sequence"/>
</dbReference>
<proteinExistence type="predicted"/>